<dbReference type="AlphaFoldDB" id="A0A8H3CIP0"/>
<accession>A0A8H3CIP0</accession>
<feature type="compositionally biased region" description="Polar residues" evidence="1">
    <location>
        <begin position="65"/>
        <end position="75"/>
    </location>
</feature>
<feature type="compositionally biased region" description="Basic residues" evidence="1">
    <location>
        <begin position="468"/>
        <end position="483"/>
    </location>
</feature>
<sequence>SSDLADPVEEESTDTCHARGRSRTVGHSPKPAKLPQNQPVSHNSSPPPEPEKSMCKKATLGPHSEPSSPKHTGTTPRAFARRDKQAKRARSPTTSPARSRSRSPSPPRPSNRKRHRSPSPQPGPSKCRDTSSTKSKPLPPHPYDTCPTSYKQIPKKRGVRYTIVVDGKQEIQRTPIERLMTRKAKYLHKSTRKALISFKPPGLRLGSQQNLTYKHYGSNSRTNIYNYMISRYPFLYHFRDESGENNWAIDCFCISTLASNSSYVKSGNDKADIFLKRNESGPRGQNGGDSNDEDGDGKSSGGYEDDYTLNARVKRNAPPGAPSSRSTGADKHSHASEPNSRRGYDNGPRSKKKQRESSEVRSPSPVSLPPEPTAAEVRRAAKVVAREEARDKALGASKDKAGAKPAAPPKGKERKNASVSHRSKRDHVEVDEEESDDEPKLVSKTINRRDSHALSDSEPASKSDTARKKTKSALKNTGKKAKPTKSAGRKDRSPPPDDLETEPKLRKVAKRSGPPRGRIEPEEEPKESEELEEPESPPPTKARKRPMPKPPPPQEDEFPSLPPPLVPQLATAPEPGSFKALDAEGTPSMTETDAQALVESGKPKAVGTIRLKRVVPQSDRTLRERR</sequence>
<feature type="compositionally biased region" description="Polar residues" evidence="1">
    <location>
        <begin position="35"/>
        <end position="44"/>
    </location>
</feature>
<evidence type="ECO:0000313" key="3">
    <source>
        <dbReference type="Proteomes" id="UP000663843"/>
    </source>
</evidence>
<name>A0A8H3CIP0_9AGAM</name>
<feature type="compositionally biased region" description="Acidic residues" evidence="1">
    <location>
        <begin position="521"/>
        <end position="535"/>
    </location>
</feature>
<organism evidence="2 3">
    <name type="scientific">Rhizoctonia solani</name>
    <dbReference type="NCBI Taxonomy" id="456999"/>
    <lineage>
        <taxon>Eukaryota</taxon>
        <taxon>Fungi</taxon>
        <taxon>Dikarya</taxon>
        <taxon>Basidiomycota</taxon>
        <taxon>Agaricomycotina</taxon>
        <taxon>Agaricomycetes</taxon>
        <taxon>Cantharellales</taxon>
        <taxon>Ceratobasidiaceae</taxon>
        <taxon>Rhizoctonia</taxon>
    </lineage>
</organism>
<feature type="compositionally biased region" description="Basic and acidic residues" evidence="1">
    <location>
        <begin position="328"/>
        <end position="344"/>
    </location>
</feature>
<dbReference type="EMBL" id="CAJMWT010004260">
    <property type="protein sequence ID" value="CAE6487386.1"/>
    <property type="molecule type" value="Genomic_DNA"/>
</dbReference>
<reference evidence="2" key="1">
    <citation type="submission" date="2021-01" db="EMBL/GenBank/DDBJ databases">
        <authorList>
            <person name="Kaushik A."/>
        </authorList>
    </citation>
    <scope>NUCLEOTIDE SEQUENCE</scope>
    <source>
        <strain evidence="2">AG2-2IIIB</strain>
    </source>
</reference>
<feature type="non-terminal residue" evidence="2">
    <location>
        <position position="1"/>
    </location>
</feature>
<feature type="compositionally biased region" description="Basic and acidic residues" evidence="1">
    <location>
        <begin position="376"/>
        <end position="402"/>
    </location>
</feature>
<feature type="compositionally biased region" description="Basic and acidic residues" evidence="1">
    <location>
        <begin position="447"/>
        <end position="467"/>
    </location>
</feature>
<evidence type="ECO:0000313" key="2">
    <source>
        <dbReference type="EMBL" id="CAE6487386.1"/>
    </source>
</evidence>
<feature type="region of interest" description="Disordered" evidence="1">
    <location>
        <begin position="276"/>
        <end position="594"/>
    </location>
</feature>
<feature type="compositionally biased region" description="Basic and acidic residues" evidence="1">
    <location>
        <begin position="488"/>
        <end position="505"/>
    </location>
</feature>
<feature type="compositionally biased region" description="Acidic residues" evidence="1">
    <location>
        <begin position="1"/>
        <end position="13"/>
    </location>
</feature>
<feature type="region of interest" description="Disordered" evidence="1">
    <location>
        <begin position="1"/>
        <end position="148"/>
    </location>
</feature>
<gene>
    <name evidence="2" type="ORF">RDB_LOCUS125047</name>
</gene>
<protein>
    <submittedName>
        <fullName evidence="2">Uncharacterized protein</fullName>
    </submittedName>
</protein>
<comment type="caution">
    <text evidence="2">The sequence shown here is derived from an EMBL/GenBank/DDBJ whole genome shotgun (WGS) entry which is preliminary data.</text>
</comment>
<dbReference type="Proteomes" id="UP000663843">
    <property type="component" value="Unassembled WGS sequence"/>
</dbReference>
<proteinExistence type="predicted"/>
<evidence type="ECO:0000256" key="1">
    <source>
        <dbReference type="SAM" id="MobiDB-lite"/>
    </source>
</evidence>